<accession>A0ABN7ECP7</accession>
<dbReference type="Proteomes" id="UP001189122">
    <property type="component" value="Unassembled WGS sequence"/>
</dbReference>
<keyword evidence="3" id="KW-1185">Reference proteome</keyword>
<evidence type="ECO:0000313" key="3">
    <source>
        <dbReference type="Proteomes" id="UP001189122"/>
    </source>
</evidence>
<evidence type="ECO:0000256" key="1">
    <source>
        <dbReference type="ARBA" id="ARBA00008842"/>
    </source>
</evidence>
<dbReference type="InterPro" id="IPR000648">
    <property type="entry name" value="Oxysterol-bd"/>
</dbReference>
<protein>
    <submittedName>
        <fullName evidence="2">Uncharacterized protein</fullName>
    </submittedName>
</protein>
<comment type="similarity">
    <text evidence="1">Belongs to the OSBP family.</text>
</comment>
<dbReference type="Pfam" id="PF01237">
    <property type="entry name" value="Oxysterol_BP"/>
    <property type="match status" value="1"/>
</dbReference>
<reference evidence="3" key="1">
    <citation type="journal article" date="2020" name="Sci. Rep.">
        <title>Chromosome-scale genome assembly for the duckweed Spirodela intermedia, integrating cytogenetic maps, PacBio and Oxford Nanopore libraries.</title>
        <authorList>
            <person name="Hoang P.T.N."/>
            <person name="Fiebig A."/>
            <person name="Novak P."/>
            <person name="Macas J."/>
            <person name="Cao H.X."/>
            <person name="Stepanenko A."/>
            <person name="Chen G."/>
            <person name="Borisjuk N."/>
            <person name="Scholz U."/>
            <person name="Schubert I."/>
        </authorList>
    </citation>
    <scope>NUCLEOTIDE SEQUENCE [LARGE SCALE GENOMIC DNA]</scope>
</reference>
<proteinExistence type="inferred from homology"/>
<dbReference type="InterPro" id="IPR037239">
    <property type="entry name" value="OSBP_sf"/>
</dbReference>
<organism evidence="2 3">
    <name type="scientific">Spirodela intermedia</name>
    <name type="common">Intermediate duckweed</name>
    <dbReference type="NCBI Taxonomy" id="51605"/>
    <lineage>
        <taxon>Eukaryota</taxon>
        <taxon>Viridiplantae</taxon>
        <taxon>Streptophyta</taxon>
        <taxon>Embryophyta</taxon>
        <taxon>Tracheophyta</taxon>
        <taxon>Spermatophyta</taxon>
        <taxon>Magnoliopsida</taxon>
        <taxon>Liliopsida</taxon>
        <taxon>Araceae</taxon>
        <taxon>Lemnoideae</taxon>
        <taxon>Spirodela</taxon>
    </lineage>
</organism>
<comment type="caution">
    <text evidence="2">The sequence shown here is derived from an EMBL/GenBank/DDBJ whole genome shotgun (WGS) entry which is preliminary data.</text>
</comment>
<dbReference type="EMBL" id="CACRZD030000387">
    <property type="protein sequence ID" value="CAA6675682.1"/>
    <property type="molecule type" value="Genomic_DNA"/>
</dbReference>
<dbReference type="SUPFAM" id="SSF144000">
    <property type="entry name" value="Oxysterol-binding protein-like"/>
    <property type="match status" value="1"/>
</dbReference>
<dbReference type="PANTHER" id="PTHR10972">
    <property type="entry name" value="OXYSTEROL-BINDING PROTEIN-RELATED"/>
    <property type="match status" value="1"/>
</dbReference>
<dbReference type="PANTHER" id="PTHR10972:SF102">
    <property type="entry name" value="OXYSTEROL-BINDING PROTEIN"/>
    <property type="match status" value="1"/>
</dbReference>
<sequence length="354" mass="39807">MKIILESSIRNSFITHLSSRLVETFFPNHICSVTLSFRVIHNERLIKSTNVLNISSKNLFGSLICDNMHLIFSMMLPALFNLPKSLLQSYGETVYCVAEDMLRRCNKGKTSLERFTSVVAWSISTTRPPIFGLAPFNPVLGETHHVSRGTLNVLLEQVSSMIFAALHATDAEQEVELLWWQELVPRFTGTGIETQIQGKREVKLRSFGESYEMDAPSLVIKFLPVPSSEETRLEADLCYYRSHLFLGFGSSSRAVKGKIFHSKTLMTIYDVYGCWDRQVMLKDVHSGKVTVLYDAKECIFGLKAATVWDPQSASEPRLGGPLRMGATQLAADKDATGATWIPRFFHLERTEEGG</sequence>
<gene>
    <name evidence="2" type="ORF">SI7747_UN022024</name>
</gene>
<name>A0ABN7ECP7_SPIIN</name>
<evidence type="ECO:0000313" key="2">
    <source>
        <dbReference type="EMBL" id="CAA6675682.1"/>
    </source>
</evidence>
<dbReference type="Gene3D" id="2.40.160.120">
    <property type="match status" value="1"/>
</dbReference>